<evidence type="ECO:0000313" key="2">
    <source>
        <dbReference type="Proteomes" id="UP001491310"/>
    </source>
</evidence>
<dbReference type="Proteomes" id="UP001491310">
    <property type="component" value="Unassembled WGS sequence"/>
</dbReference>
<gene>
    <name evidence="1" type="ORF">WJX75_008044</name>
</gene>
<evidence type="ECO:0000313" key="1">
    <source>
        <dbReference type="EMBL" id="KAK9907681.1"/>
    </source>
</evidence>
<comment type="caution">
    <text evidence="1">The sequence shown here is derived from an EMBL/GenBank/DDBJ whole genome shotgun (WGS) entry which is preliminary data.</text>
</comment>
<keyword evidence="2" id="KW-1185">Reference proteome</keyword>
<accession>A0ABR2YML3</accession>
<sequence length="174" mass="19318">MALSRLASPLLTWAENGQASEELLQDLRFYDDVRLEEAIVSFIERLSRPAIFLCDELQALLAAKDLMPVLHKLTSKAQKDLLRLAKGDGMPVGALDHTVYQLTEPHLTSNDETAPDGNRIVHLHAPWHAALIMAMFTENGDLKTHPHGTFQLPSSQQRSAMLKRSASAAQLEDN</sequence>
<proteinExistence type="predicted"/>
<organism evidence="1 2">
    <name type="scientific">Coccomyxa subellipsoidea</name>
    <dbReference type="NCBI Taxonomy" id="248742"/>
    <lineage>
        <taxon>Eukaryota</taxon>
        <taxon>Viridiplantae</taxon>
        <taxon>Chlorophyta</taxon>
        <taxon>core chlorophytes</taxon>
        <taxon>Trebouxiophyceae</taxon>
        <taxon>Trebouxiophyceae incertae sedis</taxon>
        <taxon>Coccomyxaceae</taxon>
        <taxon>Coccomyxa</taxon>
    </lineage>
</organism>
<protein>
    <submittedName>
        <fullName evidence="1">Uncharacterized protein</fullName>
    </submittedName>
</protein>
<name>A0ABR2YML3_9CHLO</name>
<dbReference type="EMBL" id="JALJOT010000009">
    <property type="protein sequence ID" value="KAK9907681.1"/>
    <property type="molecule type" value="Genomic_DNA"/>
</dbReference>
<reference evidence="1 2" key="1">
    <citation type="journal article" date="2024" name="Nat. Commun.">
        <title>Phylogenomics reveals the evolutionary origins of lichenization in chlorophyte algae.</title>
        <authorList>
            <person name="Puginier C."/>
            <person name="Libourel C."/>
            <person name="Otte J."/>
            <person name="Skaloud P."/>
            <person name="Haon M."/>
            <person name="Grisel S."/>
            <person name="Petersen M."/>
            <person name="Berrin J.G."/>
            <person name="Delaux P.M."/>
            <person name="Dal Grande F."/>
            <person name="Keller J."/>
        </authorList>
    </citation>
    <scope>NUCLEOTIDE SEQUENCE [LARGE SCALE GENOMIC DNA]</scope>
    <source>
        <strain evidence="1 2">SAG 216-7</strain>
    </source>
</reference>